<dbReference type="Proteomes" id="UP001497700">
    <property type="component" value="Unassembled WGS sequence"/>
</dbReference>
<dbReference type="EMBL" id="MU393444">
    <property type="protein sequence ID" value="KAI4867726.1"/>
    <property type="molecule type" value="Genomic_DNA"/>
</dbReference>
<sequence length="452" mass="51253">MATAHTIQITPDNTGLWQISQDESAAKKATELLQEDLEKHHVYFNHDGFHNHISHHILSLYGTGASAEYLKRGYAENASYQRPALKTHQKVIDELKDWETAKKRVGKEQYYPDFLAFFQSEIDRLGWEKTLYEYMFKGDERSEDMLIRMLAGFLHPLIQLMYGVEWRQPAMVAMGLAQAAIHQDNLKGFLLAAEEASKSVSAPMPSIASLLDEVRANEKLATSAQTKDSNKIRDGVLARAWDETIAITSRVKVKPEELDEKTAEMYHTSIYEGSLAAFHPGKESKFDFFLMHHINVCPIFVAINSQDWIPMESKVRLLEWKIRLDLVQYAARACPPLLIDNIASYLPKDKKLGPANEQLPRLFVLEDDGHAIKLFRAVGLGRKVCEKYGDRDWLLIKGDMWTRLGHLVIDSVESGGARWVRGAGEPSAWKDVPDRPEADGDGVSDKLQQVHL</sequence>
<comment type="caution">
    <text evidence="1">The sequence shown here is derived from an EMBL/GenBank/DDBJ whole genome shotgun (WGS) entry which is preliminary data.</text>
</comment>
<name>A0ACB9Z7C7_9PEZI</name>
<protein>
    <submittedName>
        <fullName evidence="1">Uncharacterized protein</fullName>
    </submittedName>
</protein>
<gene>
    <name evidence="1" type="ORF">F4820DRAFT_445753</name>
</gene>
<keyword evidence="2" id="KW-1185">Reference proteome</keyword>
<evidence type="ECO:0000313" key="1">
    <source>
        <dbReference type="EMBL" id="KAI4867726.1"/>
    </source>
</evidence>
<proteinExistence type="predicted"/>
<reference evidence="1 2" key="1">
    <citation type="journal article" date="2022" name="New Phytol.">
        <title>Ecological generalism drives hyperdiversity of secondary metabolite gene clusters in xylarialean endophytes.</title>
        <authorList>
            <person name="Franco M.E.E."/>
            <person name="Wisecaver J.H."/>
            <person name="Arnold A.E."/>
            <person name="Ju Y.M."/>
            <person name="Slot J.C."/>
            <person name="Ahrendt S."/>
            <person name="Moore L.P."/>
            <person name="Eastman K.E."/>
            <person name="Scott K."/>
            <person name="Konkel Z."/>
            <person name="Mondo S.J."/>
            <person name="Kuo A."/>
            <person name="Hayes R.D."/>
            <person name="Haridas S."/>
            <person name="Andreopoulos B."/>
            <person name="Riley R."/>
            <person name="LaButti K."/>
            <person name="Pangilinan J."/>
            <person name="Lipzen A."/>
            <person name="Amirebrahimi M."/>
            <person name="Yan J."/>
            <person name="Adam C."/>
            <person name="Keymanesh K."/>
            <person name="Ng V."/>
            <person name="Louie K."/>
            <person name="Northen T."/>
            <person name="Drula E."/>
            <person name="Henrissat B."/>
            <person name="Hsieh H.M."/>
            <person name="Youens-Clark K."/>
            <person name="Lutzoni F."/>
            <person name="Miadlikowska J."/>
            <person name="Eastwood D.C."/>
            <person name="Hamelin R.C."/>
            <person name="Grigoriev I.V."/>
            <person name="U'Ren J.M."/>
        </authorList>
    </citation>
    <scope>NUCLEOTIDE SEQUENCE [LARGE SCALE GENOMIC DNA]</scope>
    <source>
        <strain evidence="1 2">CBS 119005</strain>
    </source>
</reference>
<organism evidence="1 2">
    <name type="scientific">Hypoxylon rubiginosum</name>
    <dbReference type="NCBI Taxonomy" id="110542"/>
    <lineage>
        <taxon>Eukaryota</taxon>
        <taxon>Fungi</taxon>
        <taxon>Dikarya</taxon>
        <taxon>Ascomycota</taxon>
        <taxon>Pezizomycotina</taxon>
        <taxon>Sordariomycetes</taxon>
        <taxon>Xylariomycetidae</taxon>
        <taxon>Xylariales</taxon>
        <taxon>Hypoxylaceae</taxon>
        <taxon>Hypoxylon</taxon>
    </lineage>
</organism>
<accession>A0ACB9Z7C7</accession>
<evidence type="ECO:0000313" key="2">
    <source>
        <dbReference type="Proteomes" id="UP001497700"/>
    </source>
</evidence>